<evidence type="ECO:0000256" key="6">
    <source>
        <dbReference type="ARBA" id="ARBA00023136"/>
    </source>
</evidence>
<keyword evidence="10" id="KW-1185">Reference proteome</keyword>
<keyword evidence="6 7" id="KW-0472">Membrane</keyword>
<organism evidence="9 10">
    <name type="scientific">Melaminivora suipulveris</name>
    <dbReference type="NCBI Taxonomy" id="2109913"/>
    <lineage>
        <taxon>Bacteria</taxon>
        <taxon>Pseudomonadati</taxon>
        <taxon>Pseudomonadota</taxon>
        <taxon>Betaproteobacteria</taxon>
        <taxon>Burkholderiales</taxon>
        <taxon>Comamonadaceae</taxon>
        <taxon>Melaminivora</taxon>
    </lineage>
</organism>
<keyword evidence="5 7" id="KW-1133">Transmembrane helix</keyword>
<comment type="similarity">
    <text evidence="7">Belongs to the TRAP transporter large permease family.</text>
</comment>
<dbReference type="InterPro" id="IPR004681">
    <property type="entry name" value="TRAP_DctM"/>
</dbReference>
<dbReference type="RefSeq" id="WP_106683707.1">
    <property type="nucleotide sequence ID" value="NZ_CP027667.1"/>
</dbReference>
<feature type="domain" description="TRAP C4-dicarboxylate transport system permease DctM subunit" evidence="8">
    <location>
        <begin position="11"/>
        <end position="427"/>
    </location>
</feature>
<reference evidence="9 10" key="1">
    <citation type="submission" date="2018-03" db="EMBL/GenBank/DDBJ databases">
        <title>Genome sequencing of Melaminivora sp.</title>
        <authorList>
            <person name="Kim S.-J."/>
            <person name="Heo J."/>
            <person name="Ahn J.-H."/>
            <person name="Kwon S.-W."/>
        </authorList>
    </citation>
    <scope>NUCLEOTIDE SEQUENCE [LARGE SCALE GENOMIC DNA]</scope>
    <source>
        <strain evidence="9 10">SC2-9</strain>
    </source>
</reference>
<dbReference type="Pfam" id="PF06808">
    <property type="entry name" value="DctM"/>
    <property type="match status" value="1"/>
</dbReference>
<comment type="subcellular location">
    <subcellularLocation>
        <location evidence="1 7">Cell inner membrane</location>
        <topology evidence="1 7">Multi-pass membrane protein</topology>
    </subcellularLocation>
</comment>
<dbReference type="OrthoDB" id="9796052at2"/>
<dbReference type="PANTHER" id="PTHR33362:SF7">
    <property type="entry name" value="SLL1103 PROTEIN"/>
    <property type="match status" value="1"/>
</dbReference>
<feature type="transmembrane region" description="Helical" evidence="7">
    <location>
        <begin position="140"/>
        <end position="167"/>
    </location>
</feature>
<evidence type="ECO:0000256" key="5">
    <source>
        <dbReference type="ARBA" id="ARBA00022989"/>
    </source>
</evidence>
<evidence type="ECO:0000256" key="3">
    <source>
        <dbReference type="ARBA" id="ARBA00022519"/>
    </source>
</evidence>
<keyword evidence="3 7" id="KW-0997">Cell inner membrane</keyword>
<dbReference type="AlphaFoldDB" id="A0A2R3QC55"/>
<proteinExistence type="inferred from homology"/>
<feature type="transmembrane region" description="Helical" evidence="7">
    <location>
        <begin position="59"/>
        <end position="79"/>
    </location>
</feature>
<dbReference type="GO" id="GO:0022857">
    <property type="term" value="F:transmembrane transporter activity"/>
    <property type="evidence" value="ECO:0007669"/>
    <property type="project" value="UniProtKB-UniRule"/>
</dbReference>
<comment type="caution">
    <text evidence="7">Lacks conserved residue(s) required for the propagation of feature annotation.</text>
</comment>
<keyword evidence="7" id="KW-0813">Transport</keyword>
<evidence type="ECO:0000256" key="1">
    <source>
        <dbReference type="ARBA" id="ARBA00004429"/>
    </source>
</evidence>
<dbReference type="InterPro" id="IPR010656">
    <property type="entry name" value="DctM"/>
</dbReference>
<dbReference type="PANTHER" id="PTHR33362">
    <property type="entry name" value="SIALIC ACID TRAP TRANSPORTER PERMEASE PROTEIN SIAT-RELATED"/>
    <property type="match status" value="1"/>
</dbReference>
<evidence type="ECO:0000256" key="2">
    <source>
        <dbReference type="ARBA" id="ARBA00022475"/>
    </source>
</evidence>
<evidence type="ECO:0000313" key="9">
    <source>
        <dbReference type="EMBL" id="AVO49274.1"/>
    </source>
</evidence>
<feature type="transmembrane region" description="Helical" evidence="7">
    <location>
        <begin position="6"/>
        <end position="38"/>
    </location>
</feature>
<comment type="function">
    <text evidence="7">Part of the tripartite ATP-independent periplasmic (TRAP) transport system.</text>
</comment>
<dbReference type="NCBIfam" id="TIGR00786">
    <property type="entry name" value="dctM"/>
    <property type="match status" value="1"/>
</dbReference>
<keyword evidence="2" id="KW-1003">Cell membrane</keyword>
<dbReference type="PIRSF" id="PIRSF006066">
    <property type="entry name" value="HI0050"/>
    <property type="match status" value="1"/>
</dbReference>
<feature type="transmembrane region" description="Helical" evidence="7">
    <location>
        <begin position="364"/>
        <end position="388"/>
    </location>
</feature>
<sequence length="441" mass="47504">MSVELITALFFGSLLFFLFVGVPLVFTLGGISVIFLFFSIGPPGFYIVASKFWDSMTNFTLLAIPMYVYMAMLLEKSGVANNLYRMMHLWFGGLRGGLAIGTVAICAIFAAMSGVSGAAVVTMGTIALPQMLSRGYDKRLAAGAINCGGGWGILIPPSVLMILYAMLTEVSVGRLFASGIGPGILLFVLVTIYIGVRAWLQPSLAPALPPEERGDWKMKIDSLKAVFLPLFIVALVLGAIFTGLATATESAALGVFGALIAAAVHRKLTLEVLRDSGVQTLRLTAMVMWILFAAHAFSTAYSTLGADALIDELMLLIPGGEYGALAFMMLVMVILGMVLDPVGIMLITLPAFLPVVNNYGWDPIWFGVLFIIMMEVGYMTPPFGFNLFYLKGVAPPEITMRDLYVSVIPYVLVTLLGALIIIAFPQIALYLPNLFFGKPVI</sequence>
<dbReference type="EMBL" id="CP027667">
    <property type="protein sequence ID" value="AVO49274.1"/>
    <property type="molecule type" value="Genomic_DNA"/>
</dbReference>
<dbReference type="GO" id="GO:0005886">
    <property type="term" value="C:plasma membrane"/>
    <property type="evidence" value="ECO:0007669"/>
    <property type="project" value="UniProtKB-SubCell"/>
</dbReference>
<feature type="transmembrane region" description="Helical" evidence="7">
    <location>
        <begin position="280"/>
        <end position="304"/>
    </location>
</feature>
<name>A0A2R3QC55_9BURK</name>
<comment type="subunit">
    <text evidence="7">The complex comprises the extracytoplasmic solute receptor protein and the two transmembrane proteins.</text>
</comment>
<feature type="transmembrane region" description="Helical" evidence="7">
    <location>
        <begin position="99"/>
        <end position="128"/>
    </location>
</feature>
<feature type="transmembrane region" description="Helical" evidence="7">
    <location>
        <begin position="179"/>
        <end position="200"/>
    </location>
</feature>
<gene>
    <name evidence="9" type="ORF">C6568_08355</name>
</gene>
<dbReference type="Proteomes" id="UP000237925">
    <property type="component" value="Chromosome"/>
</dbReference>
<feature type="transmembrane region" description="Helical" evidence="7">
    <location>
        <begin position="324"/>
        <end position="352"/>
    </location>
</feature>
<feature type="transmembrane region" description="Helical" evidence="7">
    <location>
        <begin position="408"/>
        <end position="431"/>
    </location>
</feature>
<evidence type="ECO:0000259" key="8">
    <source>
        <dbReference type="Pfam" id="PF06808"/>
    </source>
</evidence>
<evidence type="ECO:0000256" key="7">
    <source>
        <dbReference type="RuleBase" id="RU369079"/>
    </source>
</evidence>
<feature type="transmembrane region" description="Helical" evidence="7">
    <location>
        <begin position="226"/>
        <end position="245"/>
    </location>
</feature>
<evidence type="ECO:0000256" key="4">
    <source>
        <dbReference type="ARBA" id="ARBA00022692"/>
    </source>
</evidence>
<protein>
    <recommendedName>
        <fullName evidence="7">TRAP transporter large permease protein</fullName>
    </recommendedName>
</protein>
<evidence type="ECO:0000313" key="10">
    <source>
        <dbReference type="Proteomes" id="UP000237925"/>
    </source>
</evidence>
<accession>A0A2R3QC55</accession>
<dbReference type="KEGG" id="mela:C6568_08355"/>
<keyword evidence="4 7" id="KW-0812">Transmembrane</keyword>